<name>A0A917HJE9_9SPHI</name>
<proteinExistence type="predicted"/>
<dbReference type="EMBL" id="BMER01000001">
    <property type="protein sequence ID" value="GGG80594.1"/>
    <property type="molecule type" value="Genomic_DNA"/>
</dbReference>
<reference evidence="1" key="1">
    <citation type="journal article" date="2014" name="Int. J. Syst. Evol. Microbiol.">
        <title>Complete genome sequence of Corynebacterium casei LMG S-19264T (=DSM 44701T), isolated from a smear-ripened cheese.</title>
        <authorList>
            <consortium name="US DOE Joint Genome Institute (JGI-PGF)"/>
            <person name="Walter F."/>
            <person name="Albersmeier A."/>
            <person name="Kalinowski J."/>
            <person name="Ruckert C."/>
        </authorList>
    </citation>
    <scope>NUCLEOTIDE SEQUENCE</scope>
    <source>
        <strain evidence="1">CGMCC 1.12195</strain>
    </source>
</reference>
<dbReference type="Proteomes" id="UP000660862">
    <property type="component" value="Unassembled WGS sequence"/>
</dbReference>
<reference evidence="1" key="2">
    <citation type="submission" date="2020-09" db="EMBL/GenBank/DDBJ databases">
        <authorList>
            <person name="Sun Q."/>
            <person name="Zhou Y."/>
        </authorList>
    </citation>
    <scope>NUCLEOTIDE SEQUENCE</scope>
    <source>
        <strain evidence="1">CGMCC 1.12195</strain>
    </source>
</reference>
<dbReference type="AlphaFoldDB" id="A0A917HJE9"/>
<gene>
    <name evidence="1" type="ORF">GCM10007415_11330</name>
</gene>
<evidence type="ECO:0000313" key="1">
    <source>
        <dbReference type="EMBL" id="GGG80594.1"/>
    </source>
</evidence>
<evidence type="ECO:0000313" key="2">
    <source>
        <dbReference type="Proteomes" id="UP000660862"/>
    </source>
</evidence>
<organism evidence="1 2">
    <name type="scientific">Parapedobacter pyrenivorans</name>
    <dbReference type="NCBI Taxonomy" id="1305674"/>
    <lineage>
        <taxon>Bacteria</taxon>
        <taxon>Pseudomonadati</taxon>
        <taxon>Bacteroidota</taxon>
        <taxon>Sphingobacteriia</taxon>
        <taxon>Sphingobacteriales</taxon>
        <taxon>Sphingobacteriaceae</taxon>
        <taxon>Parapedobacter</taxon>
    </lineage>
</organism>
<comment type="caution">
    <text evidence="1">The sequence shown here is derived from an EMBL/GenBank/DDBJ whole genome shotgun (WGS) entry which is preliminary data.</text>
</comment>
<keyword evidence="2" id="KW-1185">Reference proteome</keyword>
<protein>
    <submittedName>
        <fullName evidence="1">Uncharacterized protein</fullName>
    </submittedName>
</protein>
<sequence length="81" mass="8595">MPQQDVANGSGHNELALANPIALSNVVAKKPDPSTPGGAAANLISLMLTPVLPQKKTHLYYCTDELQNYNILGAYGANYII</sequence>
<accession>A0A917HJE9</accession>